<dbReference type="Pfam" id="PF12937">
    <property type="entry name" value="F-box-like"/>
    <property type="match status" value="1"/>
</dbReference>
<dbReference type="SMART" id="SM00256">
    <property type="entry name" value="FBOX"/>
    <property type="match status" value="1"/>
</dbReference>
<protein>
    <recommendedName>
        <fullName evidence="1">F-box domain-containing protein</fullName>
    </recommendedName>
</protein>
<dbReference type="InterPro" id="IPR001810">
    <property type="entry name" value="F-box_dom"/>
</dbReference>
<feature type="domain" description="F-box" evidence="1">
    <location>
        <begin position="50"/>
        <end position="96"/>
    </location>
</feature>
<dbReference type="InParanoid" id="A0A1X7VDG2"/>
<dbReference type="InterPro" id="IPR036047">
    <property type="entry name" value="F-box-like_dom_sf"/>
</dbReference>
<reference evidence="2" key="1">
    <citation type="submission" date="2017-05" db="UniProtKB">
        <authorList>
            <consortium name="EnsemblMetazoa"/>
        </authorList>
    </citation>
    <scope>IDENTIFICATION</scope>
</reference>
<dbReference type="EnsemblMetazoa" id="Aqu2.1.37557_001">
    <property type="protein sequence ID" value="Aqu2.1.37557_001"/>
    <property type="gene ID" value="Aqu2.1.37557"/>
</dbReference>
<organism evidence="2">
    <name type="scientific">Amphimedon queenslandica</name>
    <name type="common">Sponge</name>
    <dbReference type="NCBI Taxonomy" id="400682"/>
    <lineage>
        <taxon>Eukaryota</taxon>
        <taxon>Metazoa</taxon>
        <taxon>Porifera</taxon>
        <taxon>Demospongiae</taxon>
        <taxon>Heteroscleromorpha</taxon>
        <taxon>Haplosclerida</taxon>
        <taxon>Niphatidae</taxon>
        <taxon>Amphimedon</taxon>
    </lineage>
</organism>
<dbReference type="Gene3D" id="1.20.1280.50">
    <property type="match status" value="1"/>
</dbReference>
<evidence type="ECO:0000259" key="1">
    <source>
        <dbReference type="PROSITE" id="PS50181"/>
    </source>
</evidence>
<dbReference type="eggNOG" id="ENOG502T05G">
    <property type="taxonomic scope" value="Eukaryota"/>
</dbReference>
<evidence type="ECO:0000313" key="2">
    <source>
        <dbReference type="EnsemblMetazoa" id="Aqu2.1.37557_001"/>
    </source>
</evidence>
<sequence>MAEAEPCCKRLKLDISFLDDESDDDFYHSESPIDQSTANHLPLIEDEDYINPFDSLPNEVIQEICMFLSLRDKMSLRLVNRRLYMICSDPFLWRNVVIDDAYHKTNAPFIKSALQTCRPHVQSLSLRGLLPFSAYQQMILTWVQQGDPLGPLAFSILLHPIIERVQREVPGLLLNAWYLDDGILTGPPADLLSALNIIEDMGPPCGLHLNHSKSLLFLPSGVDSSQSSLPSDIPVTSLGFVLLGSPIGPPEFCCESISKRLDKAKESVKLLSLLEDSQFEYSLLRSCLSLQKISCALRTTTPDILVSVIQDFDNFMFHCISDLGVLGSALPMPILELHSFPQFIPARR</sequence>
<accession>A0A1X7VDG2</accession>
<name>A0A1X7VDG2_AMPQE</name>
<proteinExistence type="predicted"/>
<dbReference type="SUPFAM" id="SSF81383">
    <property type="entry name" value="F-box domain"/>
    <property type="match status" value="1"/>
</dbReference>
<dbReference type="PROSITE" id="PS50181">
    <property type="entry name" value="FBOX"/>
    <property type="match status" value="1"/>
</dbReference>
<dbReference type="AlphaFoldDB" id="A0A1X7VDG2"/>
<dbReference type="OrthoDB" id="2016582at2759"/>